<evidence type="ECO:0000313" key="6">
    <source>
        <dbReference type="Proteomes" id="UP000265354"/>
    </source>
</evidence>
<feature type="region of interest" description="Disordered" evidence="1">
    <location>
        <begin position="1"/>
        <end position="37"/>
    </location>
</feature>
<gene>
    <name evidence="3" type="ORF">DDQ41_09025</name>
    <name evidence="4" type="ORF">SSP531S_59410</name>
</gene>
<keyword evidence="5" id="KW-1185">Reference proteome</keyword>
<evidence type="ECO:0000256" key="1">
    <source>
        <dbReference type="SAM" id="MobiDB-lite"/>
    </source>
</evidence>
<dbReference type="OrthoDB" id="3658262at2"/>
<name>A0A2S1YYE1_9ACTN</name>
<feature type="domain" description="Type VII secretion system protein EssD-like" evidence="2">
    <location>
        <begin position="286"/>
        <end position="413"/>
    </location>
</feature>
<protein>
    <recommendedName>
        <fullName evidence="2">Type VII secretion system protein EssD-like domain-containing protein</fullName>
    </recommendedName>
</protein>
<dbReference type="KEGG" id="sspo:DDQ41_09025"/>
<accession>A0A2S1YYE1</accession>
<dbReference type="InterPro" id="IPR044929">
    <property type="entry name" value="DNA/RNA_non-sp_Endonuclease_sf"/>
</dbReference>
<evidence type="ECO:0000313" key="4">
    <source>
        <dbReference type="EMBL" id="GBQ04444.1"/>
    </source>
</evidence>
<dbReference type="RefSeq" id="WP_109294023.1">
    <property type="nucleotide sequence ID" value="NZ_BGZL01000050.1"/>
</dbReference>
<dbReference type="Gene3D" id="3.40.570.10">
    <property type="entry name" value="Extracellular Endonuclease, subunit A"/>
    <property type="match status" value="1"/>
</dbReference>
<dbReference type="InterPro" id="IPR044927">
    <property type="entry name" value="Endonuclea_NS_2"/>
</dbReference>
<organism evidence="4 6">
    <name type="scientific">Streptomyces spongiicola</name>
    <dbReference type="NCBI Taxonomy" id="1690221"/>
    <lineage>
        <taxon>Bacteria</taxon>
        <taxon>Bacillati</taxon>
        <taxon>Actinomycetota</taxon>
        <taxon>Actinomycetes</taxon>
        <taxon>Kitasatosporales</taxon>
        <taxon>Streptomycetaceae</taxon>
        <taxon>Streptomyces</taxon>
    </lineage>
</organism>
<dbReference type="Pfam" id="PF13930">
    <property type="entry name" value="Endonuclea_NS_2"/>
    <property type="match status" value="1"/>
</dbReference>
<dbReference type="EMBL" id="BGZL01000050">
    <property type="protein sequence ID" value="GBQ04444.1"/>
    <property type="molecule type" value="Genomic_DNA"/>
</dbReference>
<sequence length="443" mass="46516">MTQSLHGTEPPLHPGRFSKTLTGTVTYSSPQTTGSSASFSTSYAMYVTSPGATATDPNASWKNARQVRCDHAVGGTSVAGCAVPSVMAVVPMKATSEDAGGAVAAYQWAQQRFNDGWGDNKPLTREKNGAAERTDRTCGSFVANTDLVETDTCGEFPFAEAKEGGIDGARCVEVIPNASSGSWDTYVLGDSRVLDPATPCVRAHVPAVDKQFADVKLNEGFENQHVINSDQFKVEFTTPAAVPQAACLANWPSGALPSGAGWIRNTTEPVAHVNKTIIPIGSAGTRPTTAQACLGKKLGAGKPASGDITGWRDAQKFNQDNPPVTSQARCHLIANILGGPGAILDGGQNNLVPCWQVGMNTGTPSMRTYEFMAQKEVGEADFGANDAILYQVTPVFRDATSTIPVGVTMTASIERANGSAEELFPNVYVPNTKANTGLLNLGN</sequence>
<reference evidence="4 6" key="2">
    <citation type="submission" date="2018-07" db="EMBL/GenBank/DDBJ databases">
        <title>Whole Genome Shotgun Sequence of Streptomyces spongiicola strain 531S.</title>
        <authorList>
            <person name="Dohra H."/>
            <person name="Kodani S."/>
        </authorList>
    </citation>
    <scope>NUCLEOTIDE SEQUENCE [LARGE SCALE GENOMIC DNA]</scope>
    <source>
        <strain evidence="4 6">531S</strain>
    </source>
</reference>
<evidence type="ECO:0000313" key="3">
    <source>
        <dbReference type="EMBL" id="AWK09042.1"/>
    </source>
</evidence>
<evidence type="ECO:0000259" key="2">
    <source>
        <dbReference type="Pfam" id="PF13930"/>
    </source>
</evidence>
<dbReference type="EMBL" id="CP029254">
    <property type="protein sequence ID" value="AWK09042.1"/>
    <property type="molecule type" value="Genomic_DNA"/>
</dbReference>
<evidence type="ECO:0000313" key="5">
    <source>
        <dbReference type="Proteomes" id="UP000245051"/>
    </source>
</evidence>
<dbReference type="AlphaFoldDB" id="A0A2S1YYE1"/>
<dbReference type="Proteomes" id="UP000265354">
    <property type="component" value="Unassembled WGS sequence"/>
</dbReference>
<dbReference type="Proteomes" id="UP000245051">
    <property type="component" value="Chromosome"/>
</dbReference>
<proteinExistence type="predicted"/>
<feature type="compositionally biased region" description="Polar residues" evidence="1">
    <location>
        <begin position="19"/>
        <end position="37"/>
    </location>
</feature>
<reference evidence="3 5" key="1">
    <citation type="submission" date="2018-05" db="EMBL/GenBank/DDBJ databases">
        <title>Complete genome sequence of the Type Strain of Streptomyces spongiicola HNM0071, the producer of staurosporine.</title>
        <authorList>
            <person name="Zhou S."/>
            <person name="Huang X."/>
        </authorList>
    </citation>
    <scope>NUCLEOTIDE SEQUENCE [LARGE SCALE GENOMIC DNA]</scope>
    <source>
        <strain evidence="3 5">HNM0071</strain>
    </source>
</reference>